<keyword evidence="6" id="KW-1185">Reference proteome</keyword>
<dbReference type="SUPFAM" id="SSF52151">
    <property type="entry name" value="FabD/lysophospholipase-like"/>
    <property type="match status" value="1"/>
</dbReference>
<dbReference type="OrthoDB" id="1885935at2"/>
<sequence>MFQKVFLFNGIGSSYEKLLAKLPPELNDKYSYYYEIACARLGLNKDIEKNLGYDSKIAQWLVPFICDRVIYEHFIGKGITPDIGMGYSSGIVSASACFNAIPHEAAWDIVKSHRSMLIALDEAHEELDTGIIVGFSYDDLSELLNKEFSPDDLVIGSGNSAFHAMISGKARAVEKAVELCIKEGALKAFRLYTGTAFHHSIMKKYSLEYIAYCDDLKYNAPEYPMMSVFDFSVLTTAEQVARENQLNVYTQMRWDLALKELEQLGATEFFDISTNGSLSKLSRVGRKCKIYTFDDIFS</sequence>
<dbReference type="EMBL" id="JEOB01000004">
    <property type="protein sequence ID" value="EXM37954.1"/>
    <property type="molecule type" value="Genomic_DNA"/>
</dbReference>
<dbReference type="AlphaFoldDB" id="A0A011UBI3"/>
<reference evidence="5 6" key="1">
    <citation type="submission" date="2013-06" db="EMBL/GenBank/DDBJ databases">
        <title>Rumen cellulosomics: divergent fiber-degrading strategies revealed by comparative genome-wide analysis of six Ruminococcal strains.</title>
        <authorList>
            <person name="Dassa B."/>
            <person name="Borovok I."/>
            <person name="Lamed R."/>
            <person name="Flint H."/>
            <person name="Yeoman C.J."/>
            <person name="White B."/>
            <person name="Bayer E.A."/>
        </authorList>
    </citation>
    <scope>NUCLEOTIDE SEQUENCE [LARGE SCALE GENOMIC DNA]</scope>
    <source>
        <strain evidence="5 6">SY3</strain>
    </source>
</reference>
<dbReference type="PANTHER" id="PTHR42681:SF1">
    <property type="entry name" value="MALONYL-COA-ACYL CARRIER PROTEIN TRANSACYLASE, MITOCHONDRIAL"/>
    <property type="match status" value="1"/>
</dbReference>
<protein>
    <recommendedName>
        <fullName evidence="1">[acyl-carrier-protein] S-malonyltransferase</fullName>
        <ecNumber evidence="1">2.3.1.39</ecNumber>
    </recommendedName>
</protein>
<dbReference type="InterPro" id="IPR001227">
    <property type="entry name" value="Ac_transferase_dom_sf"/>
</dbReference>
<dbReference type="Proteomes" id="UP000021369">
    <property type="component" value="Unassembled WGS sequence"/>
</dbReference>
<proteinExistence type="predicted"/>
<gene>
    <name evidence="5" type="ORF">RASY3_16745</name>
</gene>
<dbReference type="InterPro" id="IPR016035">
    <property type="entry name" value="Acyl_Trfase/lysoPLipase"/>
</dbReference>
<dbReference type="PANTHER" id="PTHR42681">
    <property type="entry name" value="MALONYL-COA-ACYL CARRIER PROTEIN TRANSACYLASE, MITOCHONDRIAL"/>
    <property type="match status" value="1"/>
</dbReference>
<keyword evidence="2" id="KW-0808">Transferase</keyword>
<comment type="catalytic activity">
    <reaction evidence="4">
        <text>holo-[ACP] + malonyl-CoA = malonyl-[ACP] + CoA</text>
        <dbReference type="Rhea" id="RHEA:41792"/>
        <dbReference type="Rhea" id="RHEA-COMP:9623"/>
        <dbReference type="Rhea" id="RHEA-COMP:9685"/>
        <dbReference type="ChEBI" id="CHEBI:57287"/>
        <dbReference type="ChEBI" id="CHEBI:57384"/>
        <dbReference type="ChEBI" id="CHEBI:64479"/>
        <dbReference type="ChEBI" id="CHEBI:78449"/>
        <dbReference type="EC" id="2.3.1.39"/>
    </reaction>
</comment>
<evidence type="ECO:0000256" key="2">
    <source>
        <dbReference type="ARBA" id="ARBA00022679"/>
    </source>
</evidence>
<evidence type="ECO:0000313" key="6">
    <source>
        <dbReference type="Proteomes" id="UP000021369"/>
    </source>
</evidence>
<comment type="caution">
    <text evidence="5">The sequence shown here is derived from an EMBL/GenBank/DDBJ whole genome shotgun (WGS) entry which is preliminary data.</text>
</comment>
<dbReference type="EC" id="2.3.1.39" evidence="1"/>
<evidence type="ECO:0000256" key="4">
    <source>
        <dbReference type="ARBA" id="ARBA00048462"/>
    </source>
</evidence>
<dbReference type="Gene3D" id="3.30.70.250">
    <property type="entry name" value="Malonyl-CoA ACP transacylase, ACP-binding"/>
    <property type="match status" value="1"/>
</dbReference>
<name>A0A011UBI3_RUMAL</name>
<dbReference type="RefSeq" id="WP_037290011.1">
    <property type="nucleotide sequence ID" value="NZ_JEOB01000004.1"/>
</dbReference>
<dbReference type="GO" id="GO:0004314">
    <property type="term" value="F:[acyl-carrier-protein] S-malonyltransferase activity"/>
    <property type="evidence" value="ECO:0007669"/>
    <property type="project" value="UniProtKB-EC"/>
</dbReference>
<organism evidence="5 6">
    <name type="scientific">Ruminococcus albus SY3</name>
    <dbReference type="NCBI Taxonomy" id="1341156"/>
    <lineage>
        <taxon>Bacteria</taxon>
        <taxon>Bacillati</taxon>
        <taxon>Bacillota</taxon>
        <taxon>Clostridia</taxon>
        <taxon>Eubacteriales</taxon>
        <taxon>Oscillospiraceae</taxon>
        <taxon>Ruminococcus</taxon>
    </lineage>
</organism>
<evidence type="ECO:0000256" key="3">
    <source>
        <dbReference type="ARBA" id="ARBA00023315"/>
    </source>
</evidence>
<dbReference type="GO" id="GO:0006633">
    <property type="term" value="P:fatty acid biosynthetic process"/>
    <property type="evidence" value="ECO:0007669"/>
    <property type="project" value="TreeGrafter"/>
</dbReference>
<dbReference type="Gene3D" id="3.40.366.10">
    <property type="entry name" value="Malonyl-Coenzyme A Acyl Carrier Protein, domain 2"/>
    <property type="match status" value="1"/>
</dbReference>
<evidence type="ECO:0000313" key="5">
    <source>
        <dbReference type="EMBL" id="EXM37954.1"/>
    </source>
</evidence>
<dbReference type="PATRIC" id="fig|1341156.4.peg.2949"/>
<dbReference type="InterPro" id="IPR050858">
    <property type="entry name" value="Mal-CoA-ACP_Trans/PKS_FabD"/>
</dbReference>
<accession>A0A011UBI3</accession>
<dbReference type="GO" id="GO:0005829">
    <property type="term" value="C:cytosol"/>
    <property type="evidence" value="ECO:0007669"/>
    <property type="project" value="TreeGrafter"/>
</dbReference>
<evidence type="ECO:0000256" key="1">
    <source>
        <dbReference type="ARBA" id="ARBA00013258"/>
    </source>
</evidence>
<keyword evidence="3" id="KW-0012">Acyltransferase</keyword>